<reference evidence="1" key="1">
    <citation type="journal article" date="2021" name="Proc. Natl. Acad. Sci. U.S.A.">
        <title>A Catalog of Tens of Thousands of Viruses from Human Metagenomes Reveals Hidden Associations with Chronic Diseases.</title>
        <authorList>
            <person name="Tisza M.J."/>
            <person name="Buck C.B."/>
        </authorList>
    </citation>
    <scope>NUCLEOTIDE SEQUENCE</scope>
    <source>
        <strain evidence="1">CtjH82</strain>
    </source>
</reference>
<dbReference type="EMBL" id="BK032762">
    <property type="protein sequence ID" value="DAF59083.1"/>
    <property type="molecule type" value="Genomic_DNA"/>
</dbReference>
<accession>A0A8S5T7T1</accession>
<sequence>MDTDNYTQPLEAVMRQERQRVYSMPLKVADRRYLFKEWCEKNPKALREIELTALAIDARGLRVSTKYLIEKQRYEGTTKLVGVPFVDDQGNEHTYGINNSDSSLLARWLLERNPKLRIELRTSMFDKEKKDEA</sequence>
<evidence type="ECO:0000313" key="1">
    <source>
        <dbReference type="EMBL" id="DAF59083.1"/>
    </source>
</evidence>
<proteinExistence type="predicted"/>
<name>A0A8S5T7T1_9CAUD</name>
<protein>
    <submittedName>
        <fullName evidence="1">Uncharacterized protein</fullName>
    </submittedName>
</protein>
<organism evidence="1">
    <name type="scientific">Myoviridae sp. ctjH82</name>
    <dbReference type="NCBI Taxonomy" id="2827704"/>
    <lineage>
        <taxon>Viruses</taxon>
        <taxon>Duplodnaviria</taxon>
        <taxon>Heunggongvirae</taxon>
        <taxon>Uroviricota</taxon>
        <taxon>Caudoviricetes</taxon>
    </lineage>
</organism>